<dbReference type="InterPro" id="IPR036855">
    <property type="entry name" value="Znf_CCCH_sf"/>
</dbReference>
<dbReference type="PANTHER" id="PTHR11472">
    <property type="entry name" value="DNA REPAIR DEAD HELICASE RAD3/XP-D SUBFAMILY MEMBER"/>
    <property type="match status" value="1"/>
</dbReference>
<evidence type="ECO:0000256" key="3">
    <source>
        <dbReference type="ARBA" id="ARBA00022833"/>
    </source>
</evidence>
<dbReference type="SUPFAM" id="SSF90229">
    <property type="entry name" value="CCCH zinc finger"/>
    <property type="match status" value="1"/>
</dbReference>
<dbReference type="InterPro" id="IPR000571">
    <property type="entry name" value="Znf_CCCH"/>
</dbReference>
<dbReference type="EMBL" id="RRYP01002739">
    <property type="protein sequence ID" value="TNV84464.1"/>
    <property type="molecule type" value="Genomic_DNA"/>
</dbReference>
<dbReference type="GO" id="GO:0003678">
    <property type="term" value="F:DNA helicase activity"/>
    <property type="evidence" value="ECO:0007669"/>
    <property type="project" value="TreeGrafter"/>
</dbReference>
<keyword evidence="2 4" id="KW-0863">Zinc-finger</keyword>
<dbReference type="AlphaFoldDB" id="A0A8J8P1L7"/>
<accession>A0A8J8P1L7</accession>
<comment type="caution">
    <text evidence="6">The sequence shown here is derived from an EMBL/GenBank/DDBJ whole genome shotgun (WGS) entry which is preliminary data.</text>
</comment>
<evidence type="ECO:0000256" key="2">
    <source>
        <dbReference type="ARBA" id="ARBA00022771"/>
    </source>
</evidence>
<keyword evidence="3 4" id="KW-0862">Zinc</keyword>
<evidence type="ECO:0000256" key="4">
    <source>
        <dbReference type="PROSITE-ProRule" id="PRU00723"/>
    </source>
</evidence>
<evidence type="ECO:0000313" key="6">
    <source>
        <dbReference type="EMBL" id="TNV84464.1"/>
    </source>
</evidence>
<dbReference type="SMART" id="SM00491">
    <property type="entry name" value="HELICc2"/>
    <property type="match status" value="1"/>
</dbReference>
<dbReference type="GO" id="GO:0016818">
    <property type="term" value="F:hydrolase activity, acting on acid anhydrides, in phosphorus-containing anhydrides"/>
    <property type="evidence" value="ECO:0007669"/>
    <property type="project" value="InterPro"/>
</dbReference>
<dbReference type="PROSITE" id="PS50103">
    <property type="entry name" value="ZF_C3H1"/>
    <property type="match status" value="1"/>
</dbReference>
<evidence type="ECO:0000313" key="7">
    <source>
        <dbReference type="Proteomes" id="UP000785679"/>
    </source>
</evidence>
<dbReference type="InterPro" id="IPR006555">
    <property type="entry name" value="ATP-dep_Helicase_C"/>
</dbReference>
<sequence>MPRGMLINKFIGKPKKVGPKIRVTKEELEKTTAQIQNLVQFLSDFNQEKIADLVQYAGGEVLNEGSKDQILLLKSQVIHQLIFKPTMDDLDNEMDTLGESKAIYLEEIKQAINVTKSSISSLNQTSLTDQKLSQSSRQYTGRKKQPKQQQRVLKLEKWLDILFKMRMLLKTEDTERELCKFYIVKSKDQANFQQKFGVKKRLMATATDTYEMGVQMFEVDHVFKNLMEKGVQSLIVTSGTLSPMEQYVREIGLEFKYKLQGEHVIDRENLMLASLSGNGQASFEISSNAMKRDPSMVDQIGRALQEIVLKVTNGGVLVFFQAYYKMDEWLKKWKASGLFTKALGSRKVFSESRNQRESQEMLEEFRKINSKGIEGAVFFAVCRGKMSEGLDFADSDARCVIIIGIPYLDFSEPYVMIKKSHFDKLNELNPALYPNNGSDWYTIDAMKAVNQSIGRTIRHKNDFGTAIVIDSRISQERFKGKLSLWLRDRLTWFNKLNLLTDNLEAFSIHMKKKYSEMKRVREEYSLVSEEKCNSDEEEEKYESQELQQESDCSGKKSVEDFYKVNATNSQQSFKKGVCFNFQKGRCYRGANCIYKHEESNYQQSSRTQIKSRMYHSFQ</sequence>
<keyword evidence="7" id="KW-1185">Reference proteome</keyword>
<dbReference type="OrthoDB" id="297351at2759"/>
<dbReference type="InterPro" id="IPR027417">
    <property type="entry name" value="P-loop_NTPase"/>
</dbReference>
<protein>
    <recommendedName>
        <fullName evidence="5">C3H1-type domain-containing protein</fullName>
    </recommendedName>
</protein>
<organism evidence="6 7">
    <name type="scientific">Halteria grandinella</name>
    <dbReference type="NCBI Taxonomy" id="5974"/>
    <lineage>
        <taxon>Eukaryota</taxon>
        <taxon>Sar</taxon>
        <taxon>Alveolata</taxon>
        <taxon>Ciliophora</taxon>
        <taxon>Intramacronucleata</taxon>
        <taxon>Spirotrichea</taxon>
        <taxon>Stichotrichia</taxon>
        <taxon>Sporadotrichida</taxon>
        <taxon>Halteriidae</taxon>
        <taxon>Halteria</taxon>
    </lineage>
</organism>
<dbReference type="Gene3D" id="3.40.50.300">
    <property type="entry name" value="P-loop containing nucleotide triphosphate hydrolases"/>
    <property type="match status" value="1"/>
</dbReference>
<dbReference type="Proteomes" id="UP000785679">
    <property type="component" value="Unassembled WGS sequence"/>
</dbReference>
<dbReference type="GO" id="GO:0008270">
    <property type="term" value="F:zinc ion binding"/>
    <property type="evidence" value="ECO:0007669"/>
    <property type="project" value="UniProtKB-KW"/>
</dbReference>
<dbReference type="InterPro" id="IPR045028">
    <property type="entry name" value="DinG/Rad3-like"/>
</dbReference>
<proteinExistence type="predicted"/>
<dbReference type="GO" id="GO:0006139">
    <property type="term" value="P:nucleobase-containing compound metabolic process"/>
    <property type="evidence" value="ECO:0007669"/>
    <property type="project" value="InterPro"/>
</dbReference>
<reference evidence="6" key="1">
    <citation type="submission" date="2019-06" db="EMBL/GenBank/DDBJ databases">
        <authorList>
            <person name="Zheng W."/>
        </authorList>
    </citation>
    <scope>NUCLEOTIDE SEQUENCE</scope>
    <source>
        <strain evidence="6">QDHG01</strain>
    </source>
</reference>
<name>A0A8J8P1L7_HALGN</name>
<dbReference type="GO" id="GO:0003676">
    <property type="term" value="F:nucleic acid binding"/>
    <property type="evidence" value="ECO:0007669"/>
    <property type="project" value="InterPro"/>
</dbReference>
<evidence type="ECO:0000259" key="5">
    <source>
        <dbReference type="PROSITE" id="PS50103"/>
    </source>
</evidence>
<dbReference type="SUPFAM" id="SSF52540">
    <property type="entry name" value="P-loop containing nucleoside triphosphate hydrolases"/>
    <property type="match status" value="1"/>
</dbReference>
<feature type="domain" description="C3H1-type" evidence="5">
    <location>
        <begin position="572"/>
        <end position="599"/>
    </location>
</feature>
<feature type="zinc finger region" description="C3H1-type" evidence="4">
    <location>
        <begin position="572"/>
        <end position="599"/>
    </location>
</feature>
<keyword evidence="1 4" id="KW-0479">Metal-binding</keyword>
<dbReference type="GO" id="GO:0005524">
    <property type="term" value="F:ATP binding"/>
    <property type="evidence" value="ECO:0007669"/>
    <property type="project" value="InterPro"/>
</dbReference>
<dbReference type="Pfam" id="PF13307">
    <property type="entry name" value="Helicase_C_2"/>
    <property type="match status" value="1"/>
</dbReference>
<evidence type="ECO:0000256" key="1">
    <source>
        <dbReference type="ARBA" id="ARBA00022723"/>
    </source>
</evidence>
<dbReference type="PANTHER" id="PTHR11472:SF34">
    <property type="entry name" value="REGULATOR OF TELOMERE ELONGATION HELICASE 1"/>
    <property type="match status" value="1"/>
</dbReference>
<gene>
    <name evidence="6" type="ORF">FGO68_gene13285</name>
</gene>